<protein>
    <submittedName>
        <fullName evidence="1">Uncharacterized protein</fullName>
    </submittedName>
</protein>
<dbReference type="RefSeq" id="WP_379879621.1">
    <property type="nucleotide sequence ID" value="NZ_JBHPON010000001.1"/>
</dbReference>
<organism evidence="1 2">
    <name type="scientific">Hyphococcus aureus</name>
    <dbReference type="NCBI Taxonomy" id="2666033"/>
    <lineage>
        <taxon>Bacteria</taxon>
        <taxon>Pseudomonadati</taxon>
        <taxon>Pseudomonadota</taxon>
        <taxon>Alphaproteobacteria</taxon>
        <taxon>Parvularculales</taxon>
        <taxon>Parvularculaceae</taxon>
        <taxon>Hyphococcus</taxon>
    </lineage>
</organism>
<comment type="caution">
    <text evidence="1">The sequence shown here is derived from an EMBL/GenBank/DDBJ whole genome shotgun (WGS) entry which is preliminary data.</text>
</comment>
<keyword evidence="2" id="KW-1185">Reference proteome</keyword>
<proteinExistence type="predicted"/>
<reference evidence="1 2" key="1">
    <citation type="submission" date="2024-09" db="EMBL/GenBank/DDBJ databases">
        <authorList>
            <person name="Zhang Z.-H."/>
        </authorList>
    </citation>
    <scope>NUCLEOTIDE SEQUENCE [LARGE SCALE GENOMIC DNA]</scope>
    <source>
        <strain evidence="1 2">HHTR114</strain>
    </source>
</reference>
<sequence length="283" mass="31649">MTFVTARPVFEEVENLLVTPRGGGWKDGVLFEKYSAQKPGLRMLMASRQPARTAPEGFFIQSEHVDTFGDWMGEYLVPLAQVSRIDAPVFLPAALAAKGYVQRDGARLGVDFVGIDKPLLIKRAKVMRQNRFVRYWLPAQASALRALLKVDPVPPAPGSLLYLSRYGERSEVADRTHPNLMLEEQVRARGGTVLRTADASLEDYLMAGEQAETLLYDHGSAAYNMVYWRPRRIIEFASDDWWMSSFLFFANASGVRDYTIICTDRPGAAERLNAALDAPVEDA</sequence>
<accession>A0ABW1KT24</accession>
<evidence type="ECO:0000313" key="2">
    <source>
        <dbReference type="Proteomes" id="UP001596116"/>
    </source>
</evidence>
<dbReference type="Proteomes" id="UP001596116">
    <property type="component" value="Unassembled WGS sequence"/>
</dbReference>
<gene>
    <name evidence="1" type="ORF">ACFMB1_05805</name>
</gene>
<dbReference type="EMBL" id="JBHPON010000001">
    <property type="protein sequence ID" value="MFC6035049.1"/>
    <property type="molecule type" value="Genomic_DNA"/>
</dbReference>
<name>A0ABW1KT24_9PROT</name>
<evidence type="ECO:0000313" key="1">
    <source>
        <dbReference type="EMBL" id="MFC6035049.1"/>
    </source>
</evidence>